<organism evidence="4 5">
    <name type="scientific">Toxocara canis</name>
    <name type="common">Canine roundworm</name>
    <dbReference type="NCBI Taxonomy" id="6265"/>
    <lineage>
        <taxon>Eukaryota</taxon>
        <taxon>Metazoa</taxon>
        <taxon>Ecdysozoa</taxon>
        <taxon>Nematoda</taxon>
        <taxon>Chromadorea</taxon>
        <taxon>Rhabditida</taxon>
        <taxon>Spirurina</taxon>
        <taxon>Ascaridomorpha</taxon>
        <taxon>Ascaridoidea</taxon>
        <taxon>Toxocaridae</taxon>
        <taxon>Toxocara</taxon>
    </lineage>
</organism>
<evidence type="ECO:0000313" key="3">
    <source>
        <dbReference type="EMBL" id="VDM47308.1"/>
    </source>
</evidence>
<reference evidence="3 4" key="2">
    <citation type="submission" date="2018-11" db="EMBL/GenBank/DDBJ databases">
        <authorList>
            <consortium name="Pathogen Informatics"/>
        </authorList>
    </citation>
    <scope>NUCLEOTIDE SEQUENCE [LARGE SCALE GENOMIC DNA]</scope>
</reference>
<feature type="region of interest" description="Disordered" evidence="1">
    <location>
        <begin position="1"/>
        <end position="49"/>
    </location>
</feature>
<reference evidence="5" key="1">
    <citation type="submission" date="2016-06" db="UniProtKB">
        <authorList>
            <consortium name="WormBaseParasite"/>
        </authorList>
    </citation>
    <scope>IDENTIFICATION</scope>
</reference>
<dbReference type="WBParaSite" id="TCNE_0001599001-mRNA-1">
    <property type="protein sequence ID" value="TCNE_0001599001-mRNA-1"/>
    <property type="gene ID" value="TCNE_0001599001"/>
</dbReference>
<evidence type="ECO:0000313" key="5">
    <source>
        <dbReference type="WBParaSite" id="TCNE_0001599001-mRNA-1"/>
    </source>
</evidence>
<dbReference type="Proteomes" id="UP000050794">
    <property type="component" value="Unassembled WGS sequence"/>
</dbReference>
<dbReference type="InterPro" id="IPR000341">
    <property type="entry name" value="PI3K_Ras-bd_dom"/>
</dbReference>
<dbReference type="SUPFAM" id="SSF54236">
    <property type="entry name" value="Ubiquitin-like"/>
    <property type="match status" value="1"/>
</dbReference>
<evidence type="ECO:0000256" key="1">
    <source>
        <dbReference type="SAM" id="MobiDB-lite"/>
    </source>
</evidence>
<evidence type="ECO:0000313" key="4">
    <source>
        <dbReference type="Proteomes" id="UP000050794"/>
    </source>
</evidence>
<keyword evidence="4" id="KW-1185">Reference proteome</keyword>
<proteinExistence type="predicted"/>
<name>A0A183V5G9_TOXCA</name>
<protein>
    <submittedName>
        <fullName evidence="5">PI3K-RBD domain-containing protein</fullName>
    </submittedName>
</protein>
<feature type="domain" description="PI3K-RBD" evidence="2">
    <location>
        <begin position="103"/>
        <end position="202"/>
    </location>
</feature>
<dbReference type="Pfam" id="PF00794">
    <property type="entry name" value="PI3K_rbd"/>
    <property type="match status" value="1"/>
</dbReference>
<evidence type="ECO:0000259" key="2">
    <source>
        <dbReference type="PROSITE" id="PS51546"/>
    </source>
</evidence>
<dbReference type="EMBL" id="UYWY01023245">
    <property type="protein sequence ID" value="VDM47308.1"/>
    <property type="molecule type" value="Genomic_DNA"/>
</dbReference>
<dbReference type="AlphaFoldDB" id="A0A183V5G9"/>
<accession>A0A183V5G9</accession>
<dbReference type="InterPro" id="IPR029071">
    <property type="entry name" value="Ubiquitin-like_domsf"/>
</dbReference>
<dbReference type="PROSITE" id="PS51546">
    <property type="entry name" value="PI3K_RBD"/>
    <property type="match status" value="1"/>
</dbReference>
<gene>
    <name evidence="3" type="ORF">TCNE_LOCUS15987</name>
</gene>
<sequence>MLVTAGLVGRLPRDGSRPPPPKPQRQGKVNARSGSVDSKRRTYPASGHAPVDVNDLRLREAIAEVDDEIASLKKRGPLRCEQIAGRFISPVLDYLITGFSVTSVKVIVEKDYSWPSMLGTDDKMVFTCETRSTIEEILVSVLSFFLDPAQVEMLNGRLPVDEYGLKIFGLDEFLLNSSQLGENPFVGQALAFGKDIRLEVGKTTTRPYRVNQSAEMWSADDVIPSRLHQSQKFTAEMEPLVAYRESVQRVIETIKKEMNSCAAEFARNSIFMCRKNSFHSYRSVDLLRAVGCIDVVMASSAVHLSRCVDFAAFS</sequence>